<accession>A0A430HUT4</accession>
<evidence type="ECO:0000313" key="2">
    <source>
        <dbReference type="EMBL" id="RSZ61251.1"/>
    </source>
</evidence>
<name>A0A430HUT4_9CORY</name>
<feature type="transmembrane region" description="Helical" evidence="1">
    <location>
        <begin position="49"/>
        <end position="74"/>
    </location>
</feature>
<dbReference type="EMBL" id="RXHJ01000027">
    <property type="protein sequence ID" value="RSZ61251.1"/>
    <property type="molecule type" value="Genomic_DNA"/>
</dbReference>
<feature type="transmembrane region" description="Helical" evidence="1">
    <location>
        <begin position="21"/>
        <end position="43"/>
    </location>
</feature>
<dbReference type="RefSeq" id="WP_126121996.1">
    <property type="nucleotide sequence ID" value="NZ_RXHJ01000027.1"/>
</dbReference>
<sequence length="81" mass="8585">MLVDRYRRATGIKLSRVGARAAVIYVAALGVSLVLLSVSYGLAASGLSWWITASAVTAFVVVTWLVRLFVAAVADHLSHGI</sequence>
<organism evidence="2 3">
    <name type="scientific">Corynebacterium hylobatis</name>
    <dbReference type="NCBI Taxonomy" id="1859290"/>
    <lineage>
        <taxon>Bacteria</taxon>
        <taxon>Bacillati</taxon>
        <taxon>Actinomycetota</taxon>
        <taxon>Actinomycetes</taxon>
        <taxon>Mycobacteriales</taxon>
        <taxon>Corynebacteriaceae</taxon>
        <taxon>Corynebacterium</taxon>
    </lineage>
</organism>
<keyword evidence="3" id="KW-1185">Reference proteome</keyword>
<dbReference type="AlphaFoldDB" id="A0A430HUT4"/>
<gene>
    <name evidence="2" type="ORF">EAH68_14210</name>
</gene>
<proteinExistence type="predicted"/>
<keyword evidence="1" id="KW-0472">Membrane</keyword>
<dbReference type="Proteomes" id="UP000274907">
    <property type="component" value="Unassembled WGS sequence"/>
</dbReference>
<evidence type="ECO:0000313" key="3">
    <source>
        <dbReference type="Proteomes" id="UP000274907"/>
    </source>
</evidence>
<keyword evidence="1" id="KW-1133">Transmembrane helix</keyword>
<comment type="caution">
    <text evidence="2">The sequence shown here is derived from an EMBL/GenBank/DDBJ whole genome shotgun (WGS) entry which is preliminary data.</text>
</comment>
<protein>
    <submittedName>
        <fullName evidence="2">Uncharacterized protein</fullName>
    </submittedName>
</protein>
<keyword evidence="1" id="KW-0812">Transmembrane</keyword>
<reference evidence="2 3" key="1">
    <citation type="submission" date="2018-12" db="EMBL/GenBank/DDBJ databases">
        <title>YIM 101343 draft genome.</title>
        <authorList>
            <person name="Chen X."/>
        </authorList>
    </citation>
    <scope>NUCLEOTIDE SEQUENCE [LARGE SCALE GENOMIC DNA]</scope>
    <source>
        <strain evidence="2 3">YIM 101343</strain>
    </source>
</reference>
<evidence type="ECO:0000256" key="1">
    <source>
        <dbReference type="SAM" id="Phobius"/>
    </source>
</evidence>